<dbReference type="InterPro" id="IPR050109">
    <property type="entry name" value="HTH-type_TetR-like_transc_reg"/>
</dbReference>
<dbReference type="Gene3D" id="1.10.357.10">
    <property type="entry name" value="Tetracycline Repressor, domain 2"/>
    <property type="match status" value="1"/>
</dbReference>
<dbReference type="RefSeq" id="WP_171471448.1">
    <property type="nucleotide sequence ID" value="NZ_CP053452.2"/>
</dbReference>
<evidence type="ECO:0000256" key="1">
    <source>
        <dbReference type="ARBA" id="ARBA00023125"/>
    </source>
</evidence>
<evidence type="ECO:0000313" key="5">
    <source>
        <dbReference type="Proteomes" id="UP000503447"/>
    </source>
</evidence>
<keyword evidence="1 2" id="KW-0238">DNA-binding</keyword>
<dbReference type="Gene3D" id="1.10.10.60">
    <property type="entry name" value="Homeodomain-like"/>
    <property type="match status" value="1"/>
</dbReference>
<evidence type="ECO:0000256" key="2">
    <source>
        <dbReference type="PROSITE-ProRule" id="PRU00335"/>
    </source>
</evidence>
<dbReference type="Proteomes" id="UP000503447">
    <property type="component" value="Chromosome"/>
</dbReference>
<name>A0A6M5YR39_9BACT</name>
<accession>A0A6M5YR39</accession>
<dbReference type="GO" id="GO:0003700">
    <property type="term" value="F:DNA-binding transcription factor activity"/>
    <property type="evidence" value="ECO:0007669"/>
    <property type="project" value="TreeGrafter"/>
</dbReference>
<protein>
    <submittedName>
        <fullName evidence="4">Transcriptional regulator, AcrR family</fullName>
    </submittedName>
</protein>
<dbReference type="PANTHER" id="PTHR30055">
    <property type="entry name" value="HTH-TYPE TRANSCRIPTIONAL REGULATOR RUTR"/>
    <property type="match status" value="1"/>
</dbReference>
<keyword evidence="5" id="KW-1185">Reference proteome</keyword>
<dbReference type="GO" id="GO:0000976">
    <property type="term" value="F:transcription cis-regulatory region binding"/>
    <property type="evidence" value="ECO:0007669"/>
    <property type="project" value="TreeGrafter"/>
</dbReference>
<dbReference type="AlphaFoldDB" id="A0A6M5YR39"/>
<reference evidence="5" key="1">
    <citation type="submission" date="2020-05" db="EMBL/GenBank/DDBJ databases">
        <title>Frigoriglobus tundricola gen. nov., sp. nov., a psychrotolerant cellulolytic planctomycete of the family Gemmataceae with two divergent copies of 16S rRNA gene.</title>
        <authorList>
            <person name="Kulichevskaya I.S."/>
            <person name="Ivanova A.A."/>
            <person name="Naumoff D.G."/>
            <person name="Beletsky A.V."/>
            <person name="Rijpstra W.I.C."/>
            <person name="Sinninghe Damste J.S."/>
            <person name="Mardanov A.V."/>
            <person name="Ravin N.V."/>
            <person name="Dedysh S.N."/>
        </authorList>
    </citation>
    <scope>NUCLEOTIDE SEQUENCE [LARGE SCALE GENOMIC DNA]</scope>
    <source>
        <strain evidence="5">PL17</strain>
    </source>
</reference>
<proteinExistence type="predicted"/>
<dbReference type="PROSITE" id="PS50977">
    <property type="entry name" value="HTH_TETR_2"/>
    <property type="match status" value="1"/>
</dbReference>
<feature type="domain" description="HTH tetR-type" evidence="3">
    <location>
        <begin position="12"/>
        <end position="72"/>
    </location>
</feature>
<dbReference type="InterPro" id="IPR001647">
    <property type="entry name" value="HTH_TetR"/>
</dbReference>
<dbReference type="PRINTS" id="PR00455">
    <property type="entry name" value="HTHTETR"/>
</dbReference>
<dbReference type="InterPro" id="IPR009057">
    <property type="entry name" value="Homeodomain-like_sf"/>
</dbReference>
<feature type="DNA-binding region" description="H-T-H motif" evidence="2">
    <location>
        <begin position="35"/>
        <end position="54"/>
    </location>
</feature>
<evidence type="ECO:0000313" key="4">
    <source>
        <dbReference type="EMBL" id="QJW95711.1"/>
    </source>
</evidence>
<dbReference type="KEGG" id="ftj:FTUN_3265"/>
<dbReference type="SUPFAM" id="SSF46689">
    <property type="entry name" value="Homeodomain-like"/>
    <property type="match status" value="1"/>
</dbReference>
<organism evidence="4 5">
    <name type="scientific">Frigoriglobus tundricola</name>
    <dbReference type="NCBI Taxonomy" id="2774151"/>
    <lineage>
        <taxon>Bacteria</taxon>
        <taxon>Pseudomonadati</taxon>
        <taxon>Planctomycetota</taxon>
        <taxon>Planctomycetia</taxon>
        <taxon>Gemmatales</taxon>
        <taxon>Gemmataceae</taxon>
        <taxon>Frigoriglobus</taxon>
    </lineage>
</organism>
<sequence length="245" mass="27832">MKTRNRKEREFHQREGEFLDLARRMIAEGGLTGFNMDRLAEATEYSKGTVYQHFASKEDLIAALAVQSLGRRVAWFERAVQFSGTTRERMQALSAAEEIFVTLQPLHFRSEMLIKVDDFAHRASDERRAELERLEGRCLGAIHGIVNEAARIGDLVLPAHRSAGDVVTGFAALHIGTFMVINSFPQMLRAMAITDPLRVLRDQVSVHLDGLNWRPLSNAYDSAMTYRRVLREVFPEESRQAGRTE</sequence>
<evidence type="ECO:0000259" key="3">
    <source>
        <dbReference type="PROSITE" id="PS50977"/>
    </source>
</evidence>
<dbReference type="PANTHER" id="PTHR30055:SF223">
    <property type="entry name" value="HTH-TYPE TRANSCRIPTIONAL REGULATOR UIDR"/>
    <property type="match status" value="1"/>
</dbReference>
<gene>
    <name evidence="4" type="ORF">FTUN_3265</name>
</gene>
<dbReference type="Pfam" id="PF00440">
    <property type="entry name" value="TetR_N"/>
    <property type="match status" value="1"/>
</dbReference>
<dbReference type="EMBL" id="CP053452">
    <property type="protein sequence ID" value="QJW95711.1"/>
    <property type="molecule type" value="Genomic_DNA"/>
</dbReference>